<protein>
    <submittedName>
        <fullName evidence="3">Universal stress protein</fullName>
    </submittedName>
</protein>
<organism evidence="3 4">
    <name type="scientific">Cupriavidus metallidurans</name>
    <dbReference type="NCBI Taxonomy" id="119219"/>
    <lineage>
        <taxon>Bacteria</taxon>
        <taxon>Pseudomonadati</taxon>
        <taxon>Pseudomonadota</taxon>
        <taxon>Betaproteobacteria</taxon>
        <taxon>Burkholderiales</taxon>
        <taxon>Burkholderiaceae</taxon>
        <taxon>Cupriavidus</taxon>
    </lineage>
</organism>
<evidence type="ECO:0000313" key="4">
    <source>
        <dbReference type="Proteomes" id="UP000253772"/>
    </source>
</evidence>
<dbReference type="Pfam" id="PF00582">
    <property type="entry name" value="Usp"/>
    <property type="match status" value="1"/>
</dbReference>
<evidence type="ECO:0000256" key="1">
    <source>
        <dbReference type="ARBA" id="ARBA00008791"/>
    </source>
</evidence>
<evidence type="ECO:0000259" key="2">
    <source>
        <dbReference type="Pfam" id="PF00582"/>
    </source>
</evidence>
<feature type="domain" description="UspA" evidence="2">
    <location>
        <begin position="1"/>
        <end position="146"/>
    </location>
</feature>
<dbReference type="InterPro" id="IPR006016">
    <property type="entry name" value="UspA"/>
</dbReference>
<proteinExistence type="inferred from homology"/>
<evidence type="ECO:0000313" key="3">
    <source>
        <dbReference type="EMBL" id="QBP14219.1"/>
    </source>
</evidence>
<dbReference type="PANTHER" id="PTHR46268">
    <property type="entry name" value="STRESS RESPONSE PROTEIN NHAX"/>
    <property type="match status" value="1"/>
</dbReference>
<name>A0A482J468_9BURK</name>
<reference evidence="3 4" key="1">
    <citation type="submission" date="2019-03" db="EMBL/GenBank/DDBJ databases">
        <title>Comparative insights into the high quality Complete genome sequence of highly metal resistant Cupriavidus metallidurans strain BS1 isolated from a gold-copper mine.</title>
        <authorList>
            <person name="Mazhar H.S."/>
            <person name="Rensing C."/>
        </authorList>
    </citation>
    <scope>NUCLEOTIDE SEQUENCE [LARGE SCALE GENOMIC DNA]</scope>
    <source>
        <strain evidence="3 4">BS1</strain>
    </source>
</reference>
<dbReference type="AlphaFoldDB" id="A0A482J468"/>
<comment type="similarity">
    <text evidence="1">Belongs to the universal stress protein A family.</text>
</comment>
<dbReference type="PANTHER" id="PTHR46268:SF15">
    <property type="entry name" value="UNIVERSAL STRESS PROTEIN HP_0031"/>
    <property type="match status" value="1"/>
</dbReference>
<dbReference type="Gene3D" id="3.40.50.620">
    <property type="entry name" value="HUPs"/>
    <property type="match status" value="1"/>
</dbReference>
<dbReference type="PRINTS" id="PR01438">
    <property type="entry name" value="UNVRSLSTRESS"/>
</dbReference>
<dbReference type="EMBL" id="CP037901">
    <property type="protein sequence ID" value="QBP14219.1"/>
    <property type="molecule type" value="Genomic_DNA"/>
</dbReference>
<dbReference type="OrthoDB" id="8547832at2"/>
<accession>A0A482J468</accession>
<dbReference type="SUPFAM" id="SSF52402">
    <property type="entry name" value="Adenine nucleotide alpha hydrolases-like"/>
    <property type="match status" value="1"/>
</dbReference>
<dbReference type="Proteomes" id="UP000253772">
    <property type="component" value="Chromosome c2"/>
</dbReference>
<dbReference type="InterPro" id="IPR014729">
    <property type="entry name" value="Rossmann-like_a/b/a_fold"/>
</dbReference>
<dbReference type="CDD" id="cd00293">
    <property type="entry name" value="USP-like"/>
    <property type="match status" value="1"/>
</dbReference>
<dbReference type="InterPro" id="IPR006015">
    <property type="entry name" value="Universal_stress_UspA"/>
</dbReference>
<gene>
    <name evidence="3" type="ORF">DDF84_028360</name>
</gene>
<sequence length="186" mass="19724">MHQHVLVAIDDSPCARRALSEAISLASACHAELEILHVIDYSFLQYDFGYGDFGDFRPQLIAGGESILQEGAEAAGAVGLQHHETLIDDLATMGNVADRVNEYARDCGADIVVIGTHGRHGLKRMLLGSVAESLARDCPVPVVLVRDSAAAVPAAQSAYFGARDQRFRGNVITCFGGKLIAGFGGT</sequence>